<gene>
    <name evidence="2" type="ORF">PENTCL1PPCAC_29651</name>
</gene>
<feature type="region of interest" description="Disordered" evidence="1">
    <location>
        <begin position="63"/>
        <end position="82"/>
    </location>
</feature>
<evidence type="ECO:0000256" key="1">
    <source>
        <dbReference type="SAM" id="MobiDB-lite"/>
    </source>
</evidence>
<dbReference type="AlphaFoldDB" id="A0AAV5UKH8"/>
<feature type="non-terminal residue" evidence="2">
    <location>
        <position position="82"/>
    </location>
</feature>
<proteinExistence type="predicted"/>
<reference evidence="2" key="1">
    <citation type="submission" date="2023-10" db="EMBL/GenBank/DDBJ databases">
        <title>Genome assembly of Pristionchus species.</title>
        <authorList>
            <person name="Yoshida K."/>
            <person name="Sommer R.J."/>
        </authorList>
    </citation>
    <scope>NUCLEOTIDE SEQUENCE</scope>
    <source>
        <strain evidence="2">RS0144</strain>
    </source>
</reference>
<keyword evidence="3" id="KW-1185">Reference proteome</keyword>
<dbReference type="EMBL" id="BTSX01000006">
    <property type="protein sequence ID" value="GMT07477.1"/>
    <property type="molecule type" value="Genomic_DNA"/>
</dbReference>
<accession>A0AAV5UKH8</accession>
<name>A0AAV5UKH8_9BILA</name>
<sequence length="82" mass="9437">WFTRIHSSPEVRSAVIIIDQSFFSHSSGMASDQKEKISQRAFEIEIRTGGRMNYRNANALIPQERSQQCDTSISETPIFDRM</sequence>
<organism evidence="2 3">
    <name type="scientific">Pristionchus entomophagus</name>
    <dbReference type="NCBI Taxonomy" id="358040"/>
    <lineage>
        <taxon>Eukaryota</taxon>
        <taxon>Metazoa</taxon>
        <taxon>Ecdysozoa</taxon>
        <taxon>Nematoda</taxon>
        <taxon>Chromadorea</taxon>
        <taxon>Rhabditida</taxon>
        <taxon>Rhabditina</taxon>
        <taxon>Diplogasteromorpha</taxon>
        <taxon>Diplogasteroidea</taxon>
        <taxon>Neodiplogasteridae</taxon>
        <taxon>Pristionchus</taxon>
    </lineage>
</organism>
<feature type="compositionally biased region" description="Polar residues" evidence="1">
    <location>
        <begin position="64"/>
        <end position="75"/>
    </location>
</feature>
<evidence type="ECO:0000313" key="3">
    <source>
        <dbReference type="Proteomes" id="UP001432027"/>
    </source>
</evidence>
<comment type="caution">
    <text evidence="2">The sequence shown here is derived from an EMBL/GenBank/DDBJ whole genome shotgun (WGS) entry which is preliminary data.</text>
</comment>
<dbReference type="Proteomes" id="UP001432027">
    <property type="component" value="Unassembled WGS sequence"/>
</dbReference>
<evidence type="ECO:0000313" key="2">
    <source>
        <dbReference type="EMBL" id="GMT07477.1"/>
    </source>
</evidence>
<protein>
    <submittedName>
        <fullName evidence="2">Uncharacterized protein</fullName>
    </submittedName>
</protein>
<feature type="non-terminal residue" evidence="2">
    <location>
        <position position="1"/>
    </location>
</feature>